<protein>
    <submittedName>
        <fullName evidence="6">TetR family transcriptional regulator</fullName>
    </submittedName>
</protein>
<keyword evidence="3" id="KW-0804">Transcription</keyword>
<evidence type="ECO:0000259" key="5">
    <source>
        <dbReference type="PROSITE" id="PS50977"/>
    </source>
</evidence>
<dbReference type="GO" id="GO:0000976">
    <property type="term" value="F:transcription cis-regulatory region binding"/>
    <property type="evidence" value="ECO:0007669"/>
    <property type="project" value="TreeGrafter"/>
</dbReference>
<dbReference type="PROSITE" id="PS50977">
    <property type="entry name" value="HTH_TETR_2"/>
    <property type="match status" value="1"/>
</dbReference>
<dbReference type="PROSITE" id="PS01081">
    <property type="entry name" value="HTH_TETR_1"/>
    <property type="match status" value="1"/>
</dbReference>
<dbReference type="PANTHER" id="PTHR30055">
    <property type="entry name" value="HTH-TYPE TRANSCRIPTIONAL REGULATOR RUTR"/>
    <property type="match status" value="1"/>
</dbReference>
<keyword evidence="2 4" id="KW-0238">DNA-binding</keyword>
<evidence type="ECO:0000256" key="2">
    <source>
        <dbReference type="ARBA" id="ARBA00023125"/>
    </source>
</evidence>
<dbReference type="InterPro" id="IPR009057">
    <property type="entry name" value="Homeodomain-like_sf"/>
</dbReference>
<keyword evidence="1" id="KW-0805">Transcription regulation</keyword>
<dbReference type="InterPro" id="IPR050109">
    <property type="entry name" value="HTH-type_TetR-like_transc_reg"/>
</dbReference>
<dbReference type="InterPro" id="IPR001647">
    <property type="entry name" value="HTH_TetR"/>
</dbReference>
<dbReference type="Gene3D" id="1.10.357.10">
    <property type="entry name" value="Tetracycline Repressor, domain 2"/>
    <property type="match status" value="1"/>
</dbReference>
<gene>
    <name evidence="6" type="ORF">FNJ47_32780</name>
</gene>
<proteinExistence type="predicted"/>
<accession>A0A6P1BSC2</accession>
<dbReference type="PANTHER" id="PTHR30055:SF234">
    <property type="entry name" value="HTH-TYPE TRANSCRIPTIONAL REGULATOR BETI"/>
    <property type="match status" value="1"/>
</dbReference>
<dbReference type="InterPro" id="IPR023772">
    <property type="entry name" value="DNA-bd_HTH_TetR-type_CS"/>
</dbReference>
<dbReference type="EMBL" id="VKHP01000179">
    <property type="protein sequence ID" value="NEV00462.1"/>
    <property type="molecule type" value="Genomic_DNA"/>
</dbReference>
<evidence type="ECO:0000256" key="4">
    <source>
        <dbReference type="PROSITE-ProRule" id="PRU00335"/>
    </source>
</evidence>
<feature type="DNA-binding region" description="H-T-H motif" evidence="4">
    <location>
        <begin position="13"/>
        <end position="32"/>
    </location>
</feature>
<dbReference type="AlphaFoldDB" id="A0A6P1BSC2"/>
<reference evidence="6 7" key="1">
    <citation type="journal article" date="2020" name="Arch. Microbiol.">
        <title>Bradyrhizobium uaiense sp. nov., a new highly efficient cowpea symbiont.</title>
        <authorList>
            <person name="Cabral Michel D."/>
            <person name="Azarias Guimaraes A."/>
            <person name="Martins da Costa E."/>
            <person name="Soares de Carvalho T."/>
            <person name="Balsanelli E."/>
            <person name="Willems A."/>
            <person name="Maltempi de Souza E."/>
            <person name="de Souza Moreira F.M."/>
        </authorList>
    </citation>
    <scope>NUCLEOTIDE SEQUENCE [LARGE SCALE GENOMIC DNA]</scope>
    <source>
        <strain evidence="6 7">UFLA 03-164</strain>
    </source>
</reference>
<name>A0A6P1BSC2_9BRAD</name>
<evidence type="ECO:0000256" key="3">
    <source>
        <dbReference type="ARBA" id="ARBA00023163"/>
    </source>
</evidence>
<dbReference type="SUPFAM" id="SSF46689">
    <property type="entry name" value="Homeodomain-like"/>
    <property type="match status" value="1"/>
</dbReference>
<sequence length="170" mass="19261">MELFLANGYEATTLDEIAAAAGISRRTFFYYFRSKDEILLAHISGYDDALRASIRDHASAGAPIDVVREALLEMSARFQTSRTIAISRLIRESEVLSSRRPRNDLHRERIVYEALCELWPGKDRRDRLRLVAMASSGALRIAVDTWLEQGGKRQLTKFVQDAFTNLKAAI</sequence>
<evidence type="ECO:0000313" key="7">
    <source>
        <dbReference type="Proteomes" id="UP000468531"/>
    </source>
</evidence>
<evidence type="ECO:0000256" key="1">
    <source>
        <dbReference type="ARBA" id="ARBA00023015"/>
    </source>
</evidence>
<evidence type="ECO:0000313" key="6">
    <source>
        <dbReference type="EMBL" id="NEV00462.1"/>
    </source>
</evidence>
<organism evidence="6 7">
    <name type="scientific">Bradyrhizobium uaiense</name>
    <dbReference type="NCBI Taxonomy" id="2594946"/>
    <lineage>
        <taxon>Bacteria</taxon>
        <taxon>Pseudomonadati</taxon>
        <taxon>Pseudomonadota</taxon>
        <taxon>Alphaproteobacteria</taxon>
        <taxon>Hyphomicrobiales</taxon>
        <taxon>Nitrobacteraceae</taxon>
        <taxon>Bradyrhizobium</taxon>
    </lineage>
</organism>
<dbReference type="Pfam" id="PF00440">
    <property type="entry name" value="TetR_N"/>
    <property type="match status" value="1"/>
</dbReference>
<feature type="domain" description="HTH tetR-type" evidence="5">
    <location>
        <begin position="1"/>
        <end position="50"/>
    </location>
</feature>
<keyword evidence="7" id="KW-1185">Reference proteome</keyword>
<dbReference type="Proteomes" id="UP000468531">
    <property type="component" value="Unassembled WGS sequence"/>
</dbReference>
<comment type="caution">
    <text evidence="6">The sequence shown here is derived from an EMBL/GenBank/DDBJ whole genome shotgun (WGS) entry which is preliminary data.</text>
</comment>
<dbReference type="GO" id="GO:0003700">
    <property type="term" value="F:DNA-binding transcription factor activity"/>
    <property type="evidence" value="ECO:0007669"/>
    <property type="project" value="TreeGrafter"/>
</dbReference>